<dbReference type="eggNOG" id="ENOG5033AFP">
    <property type="taxonomic scope" value="Bacteria"/>
</dbReference>
<name>C5C0W7_BEUC1</name>
<dbReference type="Proteomes" id="UP000007962">
    <property type="component" value="Chromosome"/>
</dbReference>
<accession>C5C0W7</accession>
<dbReference type="KEGG" id="bcv:Bcav_1111"/>
<organism evidence="1 2">
    <name type="scientific">Beutenbergia cavernae (strain ATCC BAA-8 / DSM 12333 / CCUG 43141 / JCM 11478 / NBRC 16432 / NCIMB 13614 / HKI 0122)</name>
    <dbReference type="NCBI Taxonomy" id="471853"/>
    <lineage>
        <taxon>Bacteria</taxon>
        <taxon>Bacillati</taxon>
        <taxon>Actinomycetota</taxon>
        <taxon>Actinomycetes</taxon>
        <taxon>Micrococcales</taxon>
        <taxon>Beutenbergiaceae</taxon>
        <taxon>Beutenbergia</taxon>
    </lineage>
</organism>
<dbReference type="HOGENOM" id="CLU_751569_0_0_11"/>
<keyword evidence="2" id="KW-1185">Reference proteome</keyword>
<sequence>MRRLVEAFGGVPVEVSEQLVGEPAVRSRRLSYPSGGEILMHDDAVVAVVLHVVPTPFARRGLDLSDWVAGARNRATFADLKAVFGTSWTFGPGSSRCFALDGGYARAEFRPFGGSTPGDLLGVAFTADNPRQTTRPEDDDCPTCSGLLVRDGYGAVDVDRTIAELAAGVEARVLSESSAHVRLADLALLGASGLMERAESQVACRTCQRVACFTLHRDSCPTFGYYPTDEARQRPLEAIPPVESWGDADRIAAASDAMRYVDHEPGAWFLVEKQGILYLDARYVVSSMADDSALLRLSESELEAYRVGGHDYLSQLARKIHDGSPHREDSTFYPRNLYRDPETSRAFRDEVSAAIVNHTWLAEHRRQA</sequence>
<gene>
    <name evidence="1" type="ordered locus">Bcav_1111</name>
</gene>
<proteinExistence type="predicted"/>
<dbReference type="AlphaFoldDB" id="C5C0W7"/>
<reference evidence="1 2" key="1">
    <citation type="journal article" date="2009" name="Stand. Genomic Sci.">
        <title>Complete genome sequence of Beutenbergia cavernae type strain (HKI 0122).</title>
        <authorList>
            <person name="Land M."/>
            <person name="Pukall R."/>
            <person name="Abt B."/>
            <person name="Goker M."/>
            <person name="Rohde M."/>
            <person name="Glavina Del Rio T."/>
            <person name="Tice H."/>
            <person name="Copeland A."/>
            <person name="Cheng J.F."/>
            <person name="Lucas S."/>
            <person name="Chen F."/>
            <person name="Nolan M."/>
            <person name="Bruce D."/>
            <person name="Goodwin L."/>
            <person name="Pitluck S."/>
            <person name="Ivanova N."/>
            <person name="Mavromatis K."/>
            <person name="Ovchinnikova G."/>
            <person name="Pati A."/>
            <person name="Chen A."/>
            <person name="Palaniappan K."/>
            <person name="Hauser L."/>
            <person name="Chang Y.J."/>
            <person name="Jefferies C.C."/>
            <person name="Saunders E."/>
            <person name="Brettin T."/>
            <person name="Detter J.C."/>
            <person name="Han C."/>
            <person name="Chain P."/>
            <person name="Bristow J."/>
            <person name="Eisen J.A."/>
            <person name="Markowitz V."/>
            <person name="Hugenholtz P."/>
            <person name="Kyrpides N.C."/>
            <person name="Klenk H.P."/>
            <person name="Lapidus A."/>
        </authorList>
    </citation>
    <scope>NUCLEOTIDE SEQUENCE [LARGE SCALE GENOMIC DNA]</scope>
    <source>
        <strain evidence="2">ATCC BAA-8 / DSM 12333 / NBRC 16432</strain>
    </source>
</reference>
<evidence type="ECO:0000313" key="2">
    <source>
        <dbReference type="Proteomes" id="UP000007962"/>
    </source>
</evidence>
<evidence type="ECO:0000313" key="1">
    <source>
        <dbReference type="EMBL" id="ACQ79371.1"/>
    </source>
</evidence>
<protein>
    <submittedName>
        <fullName evidence="1">Uncharacterized protein</fullName>
    </submittedName>
</protein>
<dbReference type="EMBL" id="CP001618">
    <property type="protein sequence ID" value="ACQ79371.1"/>
    <property type="molecule type" value="Genomic_DNA"/>
</dbReference>